<dbReference type="Pfam" id="PF12697">
    <property type="entry name" value="Abhydrolase_6"/>
    <property type="match status" value="1"/>
</dbReference>
<dbReference type="PANTHER" id="PTHR43689:SF1">
    <property type="entry name" value="ALPHA_BETA-HYDROLASES SUPERFAMILY PROTEIN"/>
    <property type="match status" value="1"/>
</dbReference>
<evidence type="ECO:0000313" key="3">
    <source>
        <dbReference type="Proteomes" id="UP001177003"/>
    </source>
</evidence>
<proteinExistence type="predicted"/>
<reference evidence="2" key="1">
    <citation type="submission" date="2023-04" db="EMBL/GenBank/DDBJ databases">
        <authorList>
            <person name="Vijverberg K."/>
            <person name="Xiong W."/>
            <person name="Schranz E."/>
        </authorList>
    </citation>
    <scope>NUCLEOTIDE SEQUENCE</scope>
</reference>
<dbReference type="GO" id="GO:0009941">
    <property type="term" value="C:chloroplast envelope"/>
    <property type="evidence" value="ECO:0007669"/>
    <property type="project" value="TreeGrafter"/>
</dbReference>
<evidence type="ECO:0000259" key="1">
    <source>
        <dbReference type="Pfam" id="PF12697"/>
    </source>
</evidence>
<dbReference type="Gene3D" id="3.40.50.1820">
    <property type="entry name" value="alpha/beta hydrolase"/>
    <property type="match status" value="1"/>
</dbReference>
<dbReference type="GO" id="GO:0016787">
    <property type="term" value="F:hydrolase activity"/>
    <property type="evidence" value="ECO:0007669"/>
    <property type="project" value="UniProtKB-ARBA"/>
</dbReference>
<gene>
    <name evidence="2" type="ORF">LSALG_LOCUS41042</name>
</gene>
<sequence length="509" mass="56594">MADLAFVELSIDNPTSVHFYVYGIKSKYETTSFRRRIPWSTKRPYKPNLGRRSSIGGQPALPKFPIIKLKPSALQCGLHRKRHSTIITAASSSFVGSGAEYTEPFPTTQKKRARRIVGIDQDELVDPKLLADSDSCFCEFEGLQLHHKICDPESESQDSIHDDATSDSSLHKEKLKFPLILLHGFGASLFSWKTVMKRLAKVSGSKVLSFDRPAFGLTSRVDSNHKPSSKDAKPLNPYSMAFSILATLYFIDFLTSEKAILVGHSAGCLVAAETYFKAPERVAAMILVAPAIIAPSTSSKKVKANNQQESSNSNNPKTPFSNLLNIVSNFSRFILNLFKGMVNMVNSLYKKALSAFLRSHIAVMLVRMVIDKFGISAIKNAWYDASKVTDSVLEAYTRPLRTKGWDRALVEFTAEMLNTSVSESTPPLTERLNEISCPVLIITGDSDRLVPSWNAVRLSQAIPGSRLEVIKNCGHLPHEEKPHEFLTIVDNFLTSAFRRIESQPLQQAI</sequence>
<dbReference type="PANTHER" id="PTHR43689">
    <property type="entry name" value="HYDROLASE"/>
    <property type="match status" value="1"/>
</dbReference>
<organism evidence="2 3">
    <name type="scientific">Lactuca saligna</name>
    <name type="common">Willowleaf lettuce</name>
    <dbReference type="NCBI Taxonomy" id="75948"/>
    <lineage>
        <taxon>Eukaryota</taxon>
        <taxon>Viridiplantae</taxon>
        <taxon>Streptophyta</taxon>
        <taxon>Embryophyta</taxon>
        <taxon>Tracheophyta</taxon>
        <taxon>Spermatophyta</taxon>
        <taxon>Magnoliopsida</taxon>
        <taxon>eudicotyledons</taxon>
        <taxon>Gunneridae</taxon>
        <taxon>Pentapetalae</taxon>
        <taxon>asterids</taxon>
        <taxon>campanulids</taxon>
        <taxon>Asterales</taxon>
        <taxon>Asteraceae</taxon>
        <taxon>Cichorioideae</taxon>
        <taxon>Cichorieae</taxon>
        <taxon>Lactucinae</taxon>
        <taxon>Lactuca</taxon>
    </lineage>
</organism>
<evidence type="ECO:0000313" key="2">
    <source>
        <dbReference type="EMBL" id="CAI9302558.1"/>
    </source>
</evidence>
<dbReference type="InterPro" id="IPR029058">
    <property type="entry name" value="AB_hydrolase_fold"/>
</dbReference>
<name>A0AA36A160_LACSI</name>
<accession>A0AA36A160</accession>
<dbReference type="SUPFAM" id="SSF53474">
    <property type="entry name" value="alpha/beta-Hydrolases"/>
    <property type="match status" value="1"/>
</dbReference>
<dbReference type="AlphaFoldDB" id="A0AA36A160"/>
<protein>
    <recommendedName>
        <fullName evidence="1">AB hydrolase-1 domain-containing protein</fullName>
    </recommendedName>
</protein>
<dbReference type="Proteomes" id="UP001177003">
    <property type="component" value="Chromosome 9"/>
</dbReference>
<feature type="domain" description="AB hydrolase-1" evidence="1">
    <location>
        <begin position="179"/>
        <end position="485"/>
    </location>
</feature>
<dbReference type="InterPro" id="IPR000073">
    <property type="entry name" value="AB_hydrolase_1"/>
</dbReference>
<keyword evidence="3" id="KW-1185">Reference proteome</keyword>
<dbReference type="EMBL" id="OX465085">
    <property type="protein sequence ID" value="CAI9302558.1"/>
    <property type="molecule type" value="Genomic_DNA"/>
</dbReference>